<dbReference type="InterPro" id="IPR039498">
    <property type="entry name" value="NTP_transf_5"/>
</dbReference>
<evidence type="ECO:0008006" key="3">
    <source>
        <dbReference type="Google" id="ProtNLM"/>
    </source>
</evidence>
<dbReference type="EMBL" id="POWF01000003">
    <property type="protein sequence ID" value="PNQ73296.1"/>
    <property type="molecule type" value="Genomic_DNA"/>
</dbReference>
<comment type="caution">
    <text evidence="1">The sequence shown here is derived from an EMBL/GenBank/DDBJ whole genome shotgun (WGS) entry which is preliminary data.</text>
</comment>
<dbReference type="Proteomes" id="UP000236641">
    <property type="component" value="Unassembled WGS sequence"/>
</dbReference>
<organism evidence="1 2">
    <name type="scientific">Hanstruepera neustonica</name>
    <dbReference type="NCBI Taxonomy" id="1445657"/>
    <lineage>
        <taxon>Bacteria</taxon>
        <taxon>Pseudomonadati</taxon>
        <taxon>Bacteroidota</taxon>
        <taxon>Flavobacteriia</taxon>
        <taxon>Flavobacteriales</taxon>
        <taxon>Flavobacteriaceae</taxon>
        <taxon>Hanstruepera</taxon>
    </lineage>
</organism>
<protein>
    <recommendedName>
        <fullName evidence="3">Nucleotidyltransferase family protein</fullName>
    </recommendedName>
</protein>
<sequence length="344" mass="40127">MASLHQTFTHIANIISYKSDQIKLCNDIKNNLIDWDDVVKVASDHLVLTTVFCRLQEKSLLNLIPNDLKQYLEEITAINRNRNLDLLEDIKSVSSLLSKAHINHVFLKGSALLVSDYFEDLGERMIGDIDILVDANQITLAKINLIEHGYKKIPLRLSDKYQKKRHIPRLVNNEKLAALEIHSQLLRVGHTHKLEALKVLQNKRNMNGVFVPSSKDLMAHNILDFQINDRGNYYNSIHLKHIFDGLVIAKKDKLLRIDTIPDYRKYFLFSSIYFLDFDSVNKTIWDKILHGFFLLRLKQKPLNNIWCFLIKKIVYLKVLFKRGILFLTNSDYRKDIIKVIKPKP</sequence>
<dbReference type="RefSeq" id="WP_103051819.1">
    <property type="nucleotide sequence ID" value="NZ_POWF01000003.1"/>
</dbReference>
<evidence type="ECO:0000313" key="2">
    <source>
        <dbReference type="Proteomes" id="UP000236641"/>
    </source>
</evidence>
<accession>A0A2K1DZ42</accession>
<gene>
    <name evidence="1" type="ORF">C1T31_07185</name>
</gene>
<reference evidence="1 2" key="1">
    <citation type="submission" date="2018-01" db="EMBL/GenBank/DDBJ databases">
        <title>The draft genome of Hanstruepera neustonica JCM19743.</title>
        <authorList>
            <person name="He R.-H."/>
            <person name="Du Z.-J."/>
        </authorList>
    </citation>
    <scope>NUCLEOTIDE SEQUENCE [LARGE SCALE GENOMIC DNA]</scope>
    <source>
        <strain evidence="1 2">JCM19743</strain>
    </source>
</reference>
<evidence type="ECO:0000313" key="1">
    <source>
        <dbReference type="EMBL" id="PNQ73296.1"/>
    </source>
</evidence>
<dbReference type="OrthoDB" id="1117814at2"/>
<dbReference type="Pfam" id="PF14907">
    <property type="entry name" value="NTP_transf_5"/>
    <property type="match status" value="1"/>
</dbReference>
<proteinExistence type="predicted"/>
<dbReference type="AlphaFoldDB" id="A0A2K1DZ42"/>
<keyword evidence="2" id="KW-1185">Reference proteome</keyword>
<name>A0A2K1DZ42_9FLAO</name>